<evidence type="ECO:0000256" key="1">
    <source>
        <dbReference type="SAM" id="MobiDB-lite"/>
    </source>
</evidence>
<dbReference type="Proteomes" id="UP000319809">
    <property type="component" value="Chromosome"/>
</dbReference>
<feature type="domain" description="Cell-surface Ig-like bacterial" evidence="3">
    <location>
        <begin position="385"/>
        <end position="464"/>
    </location>
</feature>
<dbReference type="Pfam" id="PF18200">
    <property type="entry name" value="Big_11"/>
    <property type="match status" value="3"/>
</dbReference>
<evidence type="ECO:0000313" key="5">
    <source>
        <dbReference type="Proteomes" id="UP000319809"/>
    </source>
</evidence>
<protein>
    <submittedName>
        <fullName evidence="4">Tandem-95 repeat protein</fullName>
    </submittedName>
</protein>
<name>A0A4Y5YBF5_9GAMM</name>
<dbReference type="KEGG" id="spol:FH971_02095"/>
<evidence type="ECO:0000313" key="4">
    <source>
        <dbReference type="EMBL" id="QDE29863.1"/>
    </source>
</evidence>
<feature type="region of interest" description="Disordered" evidence="1">
    <location>
        <begin position="102"/>
        <end position="127"/>
    </location>
</feature>
<sequence length="828" mass="85613">MGSITTSKNGILSASEGSVSITVNNEIQELQIGEVVLAGAIVSSDLGFIITFDDGTIFNSDVLPDDESLTDVINTADIATINQVVDQEALDEITALQDLIASGEDPTKDLPETAAGTPTASQGDSGYVAVTRDADETLADAGYDTTGQTATPTAVIQEETISENDTPSTLVNDIVTANEDSVATGNLLDNDSDVDSDLSVVSFEVDGQTYTAGTEVTLDGGILIINEDGTYTFTPNENWNGQVPVITYTTNTGLTATLTIEITPVDDASVVVNDNNTVAEGNEATGNVLDNDSDVDSDLSVVSFEVDGQTYTAGTEVTLDGGILIINEDGTYTFTPNENWNGQVPVITYTTNTGLTATLTIEITPVDDASVVVNDNNTVAEGSEATGNVLDNDSDVDSDLSVVSFEVDGQTYTAGTEVTLDGGILIINEDGTYTFTPNENWNGQVPVITYTTNTGLTATLTIEVTPVNDAPTIDVVANDFTENSAIDGDVAATYTTFDEDGDLLTVDFTPGSNDDGYYALVNGEVVLTQAGADLVNNGGTLPAVDLTVSDGSLTGQDSDTPVITPTNDVPTIDVVANDFTENSAVDGDVAATYTTFDEDGDLLTVDFTPGSNDDGYYALVNGEVVLTQAGADLVNNGGTLPAVDLTVSDGSLTGQDSDTPVITAMNDDFTDDNETRTLAEDSPEVTGNVIDGSSDDGPLTVVSFTVDGSATVHPADGTDVTITGVGTFSLTDAGVYTFTPVANYNGAVPVITYTLTDGSGANDTSTLSLTVTPVNDDFTDDNEIRSIVEDSPEVTGNVIDGSSVDGPLTVVSFTVDGSATVHPADGTD</sequence>
<dbReference type="Gene3D" id="2.40.50.290">
    <property type="match status" value="1"/>
</dbReference>
<dbReference type="Gene3D" id="3.10.20.90">
    <property type="entry name" value="Phosphatidylinositol 3-kinase Catalytic Subunit, Chain A, domain 1"/>
    <property type="match status" value="2"/>
</dbReference>
<dbReference type="Pfam" id="PF17892">
    <property type="entry name" value="Cadherin_5"/>
    <property type="match status" value="1"/>
</dbReference>
<organism evidence="4 5">
    <name type="scientific">Shewanella polaris</name>
    <dbReference type="NCBI Taxonomy" id="2588449"/>
    <lineage>
        <taxon>Bacteria</taxon>
        <taxon>Pseudomonadati</taxon>
        <taxon>Pseudomonadota</taxon>
        <taxon>Gammaproteobacteria</taxon>
        <taxon>Alteromonadales</taxon>
        <taxon>Shewanellaceae</taxon>
        <taxon>Shewanella</taxon>
    </lineage>
</organism>
<accession>A0A4Y5YBF5</accession>
<proteinExistence type="predicted"/>
<feature type="domain" description="Cell-surface Ig-like bacterial" evidence="3">
    <location>
        <begin position="182"/>
        <end position="262"/>
    </location>
</feature>
<dbReference type="NCBIfam" id="NF012211">
    <property type="entry name" value="tand_rpt_95"/>
    <property type="match status" value="4"/>
</dbReference>
<keyword evidence="5" id="KW-1185">Reference proteome</keyword>
<dbReference type="AlphaFoldDB" id="A0A4Y5YBF5"/>
<reference evidence="4 5" key="1">
    <citation type="submission" date="2019-06" db="EMBL/GenBank/DDBJ databases">
        <title>The genome of Shewanella sp. SM1901.</title>
        <authorList>
            <person name="Cha Q."/>
        </authorList>
    </citation>
    <scope>NUCLEOTIDE SEQUENCE [LARGE SCALE GENOMIC DNA]</scope>
    <source>
        <strain evidence="4 5">SM1901</strain>
    </source>
</reference>
<evidence type="ECO:0000259" key="2">
    <source>
        <dbReference type="Pfam" id="PF17892"/>
    </source>
</evidence>
<evidence type="ECO:0000259" key="3">
    <source>
        <dbReference type="Pfam" id="PF18200"/>
    </source>
</evidence>
<dbReference type="Gene3D" id="2.60.40.1200">
    <property type="match status" value="3"/>
</dbReference>
<feature type="domain" description="Cadherin-like" evidence="2">
    <location>
        <begin position="681"/>
        <end position="772"/>
    </location>
</feature>
<dbReference type="EMBL" id="CP041036">
    <property type="protein sequence ID" value="QDE29863.1"/>
    <property type="molecule type" value="Genomic_DNA"/>
</dbReference>
<dbReference type="InterPro" id="IPR041339">
    <property type="entry name" value="Ig-like_bac"/>
</dbReference>
<feature type="domain" description="Cell-surface Ig-like bacterial" evidence="3">
    <location>
        <begin position="284"/>
        <end position="363"/>
    </location>
</feature>
<dbReference type="RefSeq" id="WP_140233172.1">
    <property type="nucleotide sequence ID" value="NZ_CP041036.1"/>
</dbReference>
<gene>
    <name evidence="4" type="ORF">FH971_02095</name>
</gene>
<dbReference type="InterPro" id="IPR041690">
    <property type="entry name" value="Cadherin_5"/>
</dbReference>